<dbReference type="EMBL" id="BMUE01000030">
    <property type="protein sequence ID" value="GGW82077.1"/>
    <property type="molecule type" value="Genomic_DNA"/>
</dbReference>
<dbReference type="GO" id="GO:0016787">
    <property type="term" value="F:hydrolase activity"/>
    <property type="evidence" value="ECO:0007669"/>
    <property type="project" value="UniProtKB-KW"/>
</dbReference>
<dbReference type="InterPro" id="IPR001031">
    <property type="entry name" value="Thioesterase"/>
</dbReference>
<dbReference type="InterPro" id="IPR029058">
    <property type="entry name" value="AB_hydrolase_fold"/>
</dbReference>
<evidence type="ECO:0000313" key="4">
    <source>
        <dbReference type="EMBL" id="GGW82077.1"/>
    </source>
</evidence>
<evidence type="ECO:0000256" key="2">
    <source>
        <dbReference type="ARBA" id="ARBA00022801"/>
    </source>
</evidence>
<feature type="domain" description="Thioesterase TesA-like" evidence="3">
    <location>
        <begin position="26"/>
        <end position="214"/>
    </location>
</feature>
<name>A0A918MXC4_9ACTN</name>
<dbReference type="GO" id="GO:0008610">
    <property type="term" value="P:lipid biosynthetic process"/>
    <property type="evidence" value="ECO:0007669"/>
    <property type="project" value="TreeGrafter"/>
</dbReference>
<dbReference type="RefSeq" id="WP_190019371.1">
    <property type="nucleotide sequence ID" value="NZ_BMUE01000030.1"/>
</dbReference>
<keyword evidence="2" id="KW-0378">Hydrolase</keyword>
<dbReference type="Pfam" id="PF00975">
    <property type="entry name" value="Thioesterase"/>
    <property type="match status" value="1"/>
</dbReference>
<comment type="similarity">
    <text evidence="1">Belongs to the thioesterase family.</text>
</comment>
<reference evidence="4" key="1">
    <citation type="journal article" date="2014" name="Int. J. Syst. Evol. Microbiol.">
        <title>Complete genome sequence of Corynebacterium casei LMG S-19264T (=DSM 44701T), isolated from a smear-ripened cheese.</title>
        <authorList>
            <consortium name="US DOE Joint Genome Institute (JGI-PGF)"/>
            <person name="Walter F."/>
            <person name="Albersmeier A."/>
            <person name="Kalinowski J."/>
            <person name="Ruckert C."/>
        </authorList>
    </citation>
    <scope>NUCLEOTIDE SEQUENCE</scope>
    <source>
        <strain evidence="4">JCM 4490</strain>
    </source>
</reference>
<sequence length="256" mass="27511">MAVSGPRPSPWFRRHAPAGPVRLRLVCLPHAGGTATFFRSWEGALGAGVEVLATRYPGRQERIAEPCMTDLEPLADAVAEELTGFLDVPVALFGHSMGASVAYEVALRLQRSHPGAVAGLFVSAREAPHLVTPRTVHLRDDDGVLEEVRRLGGSDAALLEDPSLRDILLPPLRADFRIAGTYRAAAPVPVRCPVAAYAGEHDTGAAPDAVRRWSEVSAGPFDLTVMRGGHFYLISERDALLKDLSRRLGQLMVAAS</sequence>
<organism evidence="4 5">
    <name type="scientific">Streptomyces lucensis JCM 4490</name>
    <dbReference type="NCBI Taxonomy" id="1306176"/>
    <lineage>
        <taxon>Bacteria</taxon>
        <taxon>Bacillati</taxon>
        <taxon>Actinomycetota</taxon>
        <taxon>Actinomycetes</taxon>
        <taxon>Kitasatosporales</taxon>
        <taxon>Streptomycetaceae</taxon>
        <taxon>Streptomyces</taxon>
    </lineage>
</organism>
<keyword evidence="5" id="KW-1185">Reference proteome</keyword>
<dbReference type="Proteomes" id="UP000620224">
    <property type="component" value="Unassembled WGS sequence"/>
</dbReference>
<dbReference type="Gene3D" id="3.40.50.1820">
    <property type="entry name" value="alpha/beta hydrolase"/>
    <property type="match status" value="1"/>
</dbReference>
<dbReference type="PANTHER" id="PTHR11487:SF0">
    <property type="entry name" value="S-ACYL FATTY ACID SYNTHASE THIOESTERASE, MEDIUM CHAIN"/>
    <property type="match status" value="1"/>
</dbReference>
<dbReference type="InterPro" id="IPR012223">
    <property type="entry name" value="TEII"/>
</dbReference>
<reference evidence="4" key="2">
    <citation type="submission" date="2020-09" db="EMBL/GenBank/DDBJ databases">
        <authorList>
            <person name="Sun Q."/>
            <person name="Ohkuma M."/>
        </authorList>
    </citation>
    <scope>NUCLEOTIDE SEQUENCE</scope>
    <source>
        <strain evidence="4">JCM 4490</strain>
    </source>
</reference>
<dbReference type="PANTHER" id="PTHR11487">
    <property type="entry name" value="THIOESTERASE"/>
    <property type="match status" value="1"/>
</dbReference>
<gene>
    <name evidence="4" type="primary">pchC</name>
    <name evidence="4" type="ORF">GCM10010503_69190</name>
</gene>
<accession>A0A918MXC4</accession>
<dbReference type="InterPro" id="IPR020802">
    <property type="entry name" value="TesA-like"/>
</dbReference>
<comment type="caution">
    <text evidence="4">The sequence shown here is derived from an EMBL/GenBank/DDBJ whole genome shotgun (WGS) entry which is preliminary data.</text>
</comment>
<evidence type="ECO:0000259" key="3">
    <source>
        <dbReference type="SMART" id="SM00824"/>
    </source>
</evidence>
<protein>
    <submittedName>
        <fullName evidence="4">Pyochelin biosynthetic protein PchC</fullName>
    </submittedName>
</protein>
<evidence type="ECO:0000313" key="5">
    <source>
        <dbReference type="Proteomes" id="UP000620224"/>
    </source>
</evidence>
<dbReference type="SUPFAM" id="SSF53474">
    <property type="entry name" value="alpha/beta-Hydrolases"/>
    <property type="match status" value="1"/>
</dbReference>
<dbReference type="AlphaFoldDB" id="A0A918MXC4"/>
<evidence type="ECO:0000256" key="1">
    <source>
        <dbReference type="ARBA" id="ARBA00007169"/>
    </source>
</evidence>
<proteinExistence type="inferred from homology"/>
<dbReference type="SMART" id="SM00824">
    <property type="entry name" value="PKS_TE"/>
    <property type="match status" value="1"/>
</dbReference>